<feature type="transmembrane region" description="Helical" evidence="1">
    <location>
        <begin position="108"/>
        <end position="131"/>
    </location>
</feature>
<evidence type="ECO:0000256" key="1">
    <source>
        <dbReference type="SAM" id="Phobius"/>
    </source>
</evidence>
<comment type="caution">
    <text evidence="2">The sequence shown here is derived from an EMBL/GenBank/DDBJ whole genome shotgun (WGS) entry which is preliminary data.</text>
</comment>
<evidence type="ECO:0000313" key="2">
    <source>
        <dbReference type="EMBL" id="KAK3267461.1"/>
    </source>
</evidence>
<dbReference type="AlphaFoldDB" id="A0AAE0FWQ0"/>
<dbReference type="Proteomes" id="UP001190700">
    <property type="component" value="Unassembled WGS sequence"/>
</dbReference>
<accession>A0AAE0FWQ0</accession>
<keyword evidence="1" id="KW-1133">Transmembrane helix</keyword>
<organism evidence="2 3">
    <name type="scientific">Cymbomonas tetramitiformis</name>
    <dbReference type="NCBI Taxonomy" id="36881"/>
    <lineage>
        <taxon>Eukaryota</taxon>
        <taxon>Viridiplantae</taxon>
        <taxon>Chlorophyta</taxon>
        <taxon>Pyramimonadophyceae</taxon>
        <taxon>Pyramimonadales</taxon>
        <taxon>Pyramimonadaceae</taxon>
        <taxon>Cymbomonas</taxon>
    </lineage>
</organism>
<protein>
    <submittedName>
        <fullName evidence="2">Uncharacterized protein</fullName>
    </submittedName>
</protein>
<dbReference type="EMBL" id="LGRX02012397">
    <property type="protein sequence ID" value="KAK3267461.1"/>
    <property type="molecule type" value="Genomic_DNA"/>
</dbReference>
<feature type="transmembrane region" description="Helical" evidence="1">
    <location>
        <begin position="76"/>
        <end position="96"/>
    </location>
</feature>
<evidence type="ECO:0000313" key="3">
    <source>
        <dbReference type="Proteomes" id="UP001190700"/>
    </source>
</evidence>
<proteinExistence type="predicted"/>
<name>A0AAE0FWQ0_9CHLO</name>
<sequence length="168" mass="19291">MGLLMWREVCGVWNFFQYWFFEVLETFRKLIFVAIPVLLDDPRNQLLGSMIVCVVYVACLHCCQPSANWLSRIVKITCAYVLLLNNFYGWMILAAMVNREGNEQELSLSLAIINILAVFGPALVSMYIMYLSLHKLYAQHRVDRSKTHQLGGQKEIDGDIECDMMAGD</sequence>
<gene>
    <name evidence="2" type="ORF">CYMTET_23982</name>
</gene>
<reference evidence="2 3" key="1">
    <citation type="journal article" date="2015" name="Genome Biol. Evol.">
        <title>Comparative Genomics of a Bacterivorous Green Alga Reveals Evolutionary Causalities and Consequences of Phago-Mixotrophic Mode of Nutrition.</title>
        <authorList>
            <person name="Burns J.A."/>
            <person name="Paasch A."/>
            <person name="Narechania A."/>
            <person name="Kim E."/>
        </authorList>
    </citation>
    <scope>NUCLEOTIDE SEQUENCE [LARGE SCALE GENOMIC DNA]</scope>
    <source>
        <strain evidence="2 3">PLY_AMNH</strain>
    </source>
</reference>
<keyword evidence="1" id="KW-0472">Membrane</keyword>
<keyword evidence="3" id="KW-1185">Reference proteome</keyword>
<keyword evidence="1" id="KW-0812">Transmembrane</keyword>